<name>A0ABU5MWH3_9BACT</name>
<dbReference type="Gene3D" id="3.30.428.10">
    <property type="entry name" value="HIT-like"/>
    <property type="match status" value="1"/>
</dbReference>
<sequence length="140" mass="15905">MSDCIFCKIVNKEIPATVVYESEEVLVFMDIGPIIKGHVLVIPKKHYDPVTETPDEILAEMHLTAKKIAAAQMNGLGADGVNIMQNNGKASGQEVEHIHIHVIPRFNNDGHHWNWNPKVYNDFEEMNDLAEKLQKQLNYE</sequence>
<keyword evidence="3" id="KW-0808">Transferase</keyword>
<dbReference type="PRINTS" id="PR00332">
    <property type="entry name" value="HISTRIAD"/>
</dbReference>
<dbReference type="InterPro" id="IPR019808">
    <property type="entry name" value="Histidine_triad_CS"/>
</dbReference>
<dbReference type="PROSITE" id="PS51084">
    <property type="entry name" value="HIT_2"/>
    <property type="match status" value="1"/>
</dbReference>
<evidence type="ECO:0000259" key="2">
    <source>
        <dbReference type="PROSITE" id="PS51084"/>
    </source>
</evidence>
<evidence type="ECO:0000256" key="1">
    <source>
        <dbReference type="PROSITE-ProRule" id="PRU00464"/>
    </source>
</evidence>
<dbReference type="GO" id="GO:0032259">
    <property type="term" value="P:methylation"/>
    <property type="evidence" value="ECO:0007669"/>
    <property type="project" value="UniProtKB-KW"/>
</dbReference>
<evidence type="ECO:0000313" key="4">
    <source>
        <dbReference type="Proteomes" id="UP001290861"/>
    </source>
</evidence>
<comment type="caution">
    <text evidence="3">The sequence shown here is derived from an EMBL/GenBank/DDBJ whole genome shotgun (WGS) entry which is preliminary data.</text>
</comment>
<proteinExistence type="predicted"/>
<dbReference type="PANTHER" id="PTHR46648:SF1">
    <property type="entry name" value="ADENOSINE 5'-MONOPHOSPHORAMIDASE HNT1"/>
    <property type="match status" value="1"/>
</dbReference>
<dbReference type="Pfam" id="PF01230">
    <property type="entry name" value="HIT"/>
    <property type="match status" value="1"/>
</dbReference>
<accession>A0ABU5MWH3</accession>
<dbReference type="EMBL" id="JARVCO010000010">
    <property type="protein sequence ID" value="MDZ8118570.1"/>
    <property type="molecule type" value="Genomic_DNA"/>
</dbReference>
<keyword evidence="4" id="KW-1185">Reference proteome</keyword>
<dbReference type="InterPro" id="IPR039384">
    <property type="entry name" value="HINT"/>
</dbReference>
<dbReference type="GO" id="GO:0008168">
    <property type="term" value="F:methyltransferase activity"/>
    <property type="evidence" value="ECO:0007669"/>
    <property type="project" value="UniProtKB-KW"/>
</dbReference>
<dbReference type="InterPro" id="IPR001310">
    <property type="entry name" value="Histidine_triad_HIT"/>
</dbReference>
<dbReference type="InterPro" id="IPR036265">
    <property type="entry name" value="HIT-like_sf"/>
</dbReference>
<keyword evidence="3" id="KW-0489">Methyltransferase</keyword>
<feature type="short sequence motif" description="Histidine triad motif" evidence="1">
    <location>
        <begin position="97"/>
        <end position="101"/>
    </location>
</feature>
<dbReference type="CDD" id="cd01277">
    <property type="entry name" value="HINT_subgroup"/>
    <property type="match status" value="1"/>
</dbReference>
<dbReference type="SUPFAM" id="SSF54197">
    <property type="entry name" value="HIT-like"/>
    <property type="match status" value="1"/>
</dbReference>
<protein>
    <submittedName>
        <fullName evidence="3">HIT family protein</fullName>
        <ecNumber evidence="3">2.1.1.-</ecNumber>
    </submittedName>
</protein>
<feature type="domain" description="HIT" evidence="2">
    <location>
        <begin position="5"/>
        <end position="112"/>
    </location>
</feature>
<dbReference type="PROSITE" id="PS00892">
    <property type="entry name" value="HIT_1"/>
    <property type="match status" value="1"/>
</dbReference>
<reference evidence="3 4" key="1">
    <citation type="journal article" date="2024" name="Appl. Environ. Microbiol.">
        <title>Pontiella agarivorans sp. nov., a novel marine anaerobic bacterium capable of degrading macroalgal polysaccharides and fixing nitrogen.</title>
        <authorList>
            <person name="Liu N."/>
            <person name="Kivenson V."/>
            <person name="Peng X."/>
            <person name="Cui Z."/>
            <person name="Lankiewicz T.S."/>
            <person name="Gosselin K.M."/>
            <person name="English C.J."/>
            <person name="Blair E.M."/>
            <person name="O'Malley M.A."/>
            <person name="Valentine D.L."/>
        </authorList>
    </citation>
    <scope>NUCLEOTIDE SEQUENCE [LARGE SCALE GENOMIC DNA]</scope>
    <source>
        <strain evidence="3 4">NLcol2</strain>
    </source>
</reference>
<dbReference type="Proteomes" id="UP001290861">
    <property type="component" value="Unassembled WGS sequence"/>
</dbReference>
<organism evidence="3 4">
    <name type="scientific">Pontiella agarivorans</name>
    <dbReference type="NCBI Taxonomy" id="3038953"/>
    <lineage>
        <taxon>Bacteria</taxon>
        <taxon>Pseudomonadati</taxon>
        <taxon>Kiritimatiellota</taxon>
        <taxon>Kiritimatiellia</taxon>
        <taxon>Kiritimatiellales</taxon>
        <taxon>Pontiellaceae</taxon>
        <taxon>Pontiella</taxon>
    </lineage>
</organism>
<dbReference type="EC" id="2.1.1.-" evidence="3"/>
<dbReference type="PANTHER" id="PTHR46648">
    <property type="entry name" value="HIT FAMILY PROTEIN 1"/>
    <property type="match status" value="1"/>
</dbReference>
<dbReference type="InterPro" id="IPR011146">
    <property type="entry name" value="HIT-like"/>
</dbReference>
<gene>
    <name evidence="3" type="ORF">P9H32_08005</name>
</gene>
<evidence type="ECO:0000313" key="3">
    <source>
        <dbReference type="EMBL" id="MDZ8118570.1"/>
    </source>
</evidence>